<gene>
    <name evidence="2" type="ORF">PLANPX_2030</name>
</gene>
<dbReference type="EMBL" id="AP021861">
    <property type="protein sequence ID" value="BBO32418.1"/>
    <property type="molecule type" value="Genomic_DNA"/>
</dbReference>
<name>A0A5K7X789_9BACT</name>
<reference evidence="3" key="1">
    <citation type="submission" date="2019-10" db="EMBL/GenBank/DDBJ databases">
        <title>Lacipirellula parvula gen. nov., sp. nov., representing a lineage of planctomycetes widespread in freshwater anoxic habitats, and description of the family Lacipirellulaceae.</title>
        <authorList>
            <person name="Dedysh S.N."/>
            <person name="Kulichevskaya I.S."/>
            <person name="Beletsky A.V."/>
            <person name="Rakitin A.L."/>
            <person name="Mardanov A.V."/>
            <person name="Ivanova A.A."/>
            <person name="Saltykova V.X."/>
            <person name="Rijpstra W.I.C."/>
            <person name="Sinninghe Damste J.S."/>
            <person name="Ravin N.V."/>
        </authorList>
    </citation>
    <scope>NUCLEOTIDE SEQUENCE [LARGE SCALE GENOMIC DNA]</scope>
    <source>
        <strain evidence="3">PX69</strain>
    </source>
</reference>
<feature type="compositionally biased region" description="Low complexity" evidence="1">
    <location>
        <begin position="401"/>
        <end position="410"/>
    </location>
</feature>
<feature type="region of interest" description="Disordered" evidence="1">
    <location>
        <begin position="356"/>
        <end position="410"/>
    </location>
</feature>
<evidence type="ECO:0000313" key="3">
    <source>
        <dbReference type="Proteomes" id="UP000326837"/>
    </source>
</evidence>
<accession>A0A5K7X789</accession>
<evidence type="ECO:0000256" key="1">
    <source>
        <dbReference type="SAM" id="MobiDB-lite"/>
    </source>
</evidence>
<evidence type="ECO:0000313" key="2">
    <source>
        <dbReference type="EMBL" id="BBO32418.1"/>
    </source>
</evidence>
<sequence length="410" mass="44733">MPHDRIIRCITIFLGALFALTGAGLFAQQPAQQPTPLGVLVLKNGNVLIGSVQRQGEHYRIESEGSVLQVPGTQVEMACASLVDAYEQRRQRRVGNATDAHLELARWCLRHGLLAEAAREILDARTDDPGHPALRALDLQLQQGLADEASRIERGKNAVVQVAHAEQAAEAVVEPEPQVAATPQLQEQFVRSIQPMLIHSCTTTGCHHPNSRQQMQLDRWALEGSGIPKLISKNLDEVLAQVDVEDPASSPLMRRARQAHGMRNERLSQPLAPYQTAILLEWLNEAAGVKPTAEPNVAEIQDSAATPEGEGVAGDEADVSDAMLDERAQELLSGRKVRTAFTPRDAFDPEIFNRRAARAKASAHAKAGEEPAEQSQPRQEYVPDSVELDAMGPVSEEELENPPAEESSSY</sequence>
<dbReference type="Proteomes" id="UP000326837">
    <property type="component" value="Chromosome"/>
</dbReference>
<protein>
    <submittedName>
        <fullName evidence="2">Uncharacterized protein</fullName>
    </submittedName>
</protein>
<organism evidence="2 3">
    <name type="scientific">Lacipirellula parvula</name>
    <dbReference type="NCBI Taxonomy" id="2650471"/>
    <lineage>
        <taxon>Bacteria</taxon>
        <taxon>Pseudomonadati</taxon>
        <taxon>Planctomycetota</taxon>
        <taxon>Planctomycetia</taxon>
        <taxon>Pirellulales</taxon>
        <taxon>Lacipirellulaceae</taxon>
        <taxon>Lacipirellula</taxon>
    </lineage>
</organism>
<dbReference type="KEGG" id="lpav:PLANPX_2030"/>
<keyword evidence="3" id="KW-1185">Reference proteome</keyword>
<dbReference type="AlphaFoldDB" id="A0A5K7X789"/>
<proteinExistence type="predicted"/>
<dbReference type="RefSeq" id="WP_152098391.1">
    <property type="nucleotide sequence ID" value="NZ_AP021861.1"/>
</dbReference>